<dbReference type="GO" id="GO:0034080">
    <property type="term" value="P:CENP-A containing chromatin assembly"/>
    <property type="evidence" value="ECO:0007669"/>
    <property type="project" value="InterPro"/>
</dbReference>
<dbReference type="Pfam" id="PF13096">
    <property type="entry name" value="CENP-P"/>
    <property type="match status" value="1"/>
</dbReference>
<evidence type="ECO:0000313" key="3">
    <source>
        <dbReference type="EMBL" id="KAK2569764.1"/>
    </source>
</evidence>
<keyword evidence="1" id="KW-0175">Coiled coil</keyword>
<dbReference type="PANTHER" id="PTHR10151">
    <property type="entry name" value="ECTONUCLEOTIDE PYROPHOSPHATASE/PHOSPHODIESTERASE"/>
    <property type="match status" value="1"/>
</dbReference>
<reference evidence="3" key="2">
    <citation type="journal article" date="2023" name="Science">
        <title>Genomic signatures of disease resistance in endangered staghorn corals.</title>
        <authorList>
            <person name="Vollmer S.V."/>
            <person name="Selwyn J.D."/>
            <person name="Despard B.A."/>
            <person name="Roesel C.L."/>
        </authorList>
    </citation>
    <scope>NUCLEOTIDE SEQUENCE</scope>
    <source>
        <strain evidence="3">K2</strain>
    </source>
</reference>
<dbReference type="PANTHER" id="PTHR10151:SF120">
    <property type="entry name" value="BIS(5'-ADENOSYL)-TRIPHOSPHATASE"/>
    <property type="match status" value="1"/>
</dbReference>
<dbReference type="CDD" id="cd16018">
    <property type="entry name" value="Enpp"/>
    <property type="match status" value="1"/>
</dbReference>
<reference evidence="3" key="1">
    <citation type="journal article" date="2023" name="G3 (Bethesda)">
        <title>Whole genome assembly and annotation of the endangered Caribbean coral Acropora cervicornis.</title>
        <authorList>
            <person name="Selwyn J.D."/>
            <person name="Vollmer S.V."/>
        </authorList>
    </citation>
    <scope>NUCLEOTIDE SEQUENCE</scope>
    <source>
        <strain evidence="3">K2</strain>
    </source>
</reference>
<name>A0AAD9VCZ0_ACRCE</name>
<dbReference type="GO" id="GO:0000775">
    <property type="term" value="C:chromosome, centromeric region"/>
    <property type="evidence" value="ECO:0007669"/>
    <property type="project" value="InterPro"/>
</dbReference>
<protein>
    <submittedName>
        <fullName evidence="3">Ectonucleotide pyrophosphatase/phosphodiesterase family member 5</fullName>
    </submittedName>
</protein>
<dbReference type="GO" id="GO:0016787">
    <property type="term" value="F:hydrolase activity"/>
    <property type="evidence" value="ECO:0007669"/>
    <property type="project" value="UniProtKB-ARBA"/>
</dbReference>
<comment type="caution">
    <text evidence="3">The sequence shown here is derived from an EMBL/GenBank/DDBJ whole genome shotgun (WGS) entry which is preliminary data.</text>
</comment>
<evidence type="ECO:0000256" key="1">
    <source>
        <dbReference type="SAM" id="Coils"/>
    </source>
</evidence>
<dbReference type="InterPro" id="IPR027801">
    <property type="entry name" value="CENP-P"/>
</dbReference>
<evidence type="ECO:0000313" key="4">
    <source>
        <dbReference type="Proteomes" id="UP001249851"/>
    </source>
</evidence>
<feature type="region of interest" description="Disordered" evidence="2">
    <location>
        <begin position="1"/>
        <end position="32"/>
    </location>
</feature>
<dbReference type="Pfam" id="PF01663">
    <property type="entry name" value="Phosphodiest"/>
    <property type="match status" value="1"/>
</dbReference>
<dbReference type="Proteomes" id="UP001249851">
    <property type="component" value="Unassembled WGS sequence"/>
</dbReference>
<organism evidence="3 4">
    <name type="scientific">Acropora cervicornis</name>
    <name type="common">Staghorn coral</name>
    <dbReference type="NCBI Taxonomy" id="6130"/>
    <lineage>
        <taxon>Eukaryota</taxon>
        <taxon>Metazoa</taxon>
        <taxon>Cnidaria</taxon>
        <taxon>Anthozoa</taxon>
        <taxon>Hexacorallia</taxon>
        <taxon>Scleractinia</taxon>
        <taxon>Astrocoeniina</taxon>
        <taxon>Acroporidae</taxon>
        <taxon>Acropora</taxon>
    </lineage>
</organism>
<keyword evidence="4" id="KW-1185">Reference proteome</keyword>
<dbReference type="InterPro" id="IPR002591">
    <property type="entry name" value="Phosphodiest/P_Trfase"/>
</dbReference>
<dbReference type="InterPro" id="IPR017850">
    <property type="entry name" value="Alkaline_phosphatase_core_sf"/>
</dbReference>
<gene>
    <name evidence="3" type="ORF">P5673_005603</name>
</gene>
<dbReference type="AlphaFoldDB" id="A0AAD9VCZ0"/>
<feature type="compositionally biased region" description="Basic and acidic residues" evidence="2">
    <location>
        <begin position="15"/>
        <end position="32"/>
    </location>
</feature>
<dbReference type="Gene3D" id="3.40.720.10">
    <property type="entry name" value="Alkaline Phosphatase, subunit A"/>
    <property type="match status" value="1"/>
</dbReference>
<feature type="coiled-coil region" evidence="1">
    <location>
        <begin position="34"/>
        <end position="61"/>
    </location>
</feature>
<dbReference type="EMBL" id="JARQWQ010000009">
    <property type="protein sequence ID" value="KAK2569764.1"/>
    <property type="molecule type" value="Genomic_DNA"/>
</dbReference>
<proteinExistence type="predicted"/>
<evidence type="ECO:0000256" key="2">
    <source>
        <dbReference type="SAM" id="MobiDB-lite"/>
    </source>
</evidence>
<sequence>MAVELRRGRCKRNKDRSSNQEPVKKRSKKPQELRELVLKEINSLNDEISRLEEEIDQTESTSACDYTLETLERVSSDLLQKGQPSTLQEKDLSENRKDIDALQSRLKSLEALTGFSFSENNTSVMSRTEERTVLLRRMSGTCHMIQFTVEFEVQEDHQSKSSFSGYPTGEVNTINRLTVGVTDPLASQELFNFIQVIEKDKDLQSFFIGLIQYAEWHKDRRRTFQHFNTKYPEIVEVVGTTTESQSIQLQNNEKPGLVFTVMWKLDIDECGHVTPDIQVHALAPLKQTGKSDKYSLLTRVPEEFRKVLPKLGIEQSIDVVVVLPEFKTSMFAIFLLSFWRLLLQLPCSVSALSEDQSPLIIVSIDGLDWRILQRENPNTINFDFIAETGVKAEYIKNIVPILTWPNHHSLLTGLYSESHGIVSNIFWDPVFEEKFIFGYDCSSFDPKFYMESEPIWLTLQKQGGRSASYFWPGTTSYTEKPTYYKKETCLFDCSAVNSKDLPKYRNRTLQGFPPYVHCAFNFRLPWSDRINQMIDWLLLDKPPQFLALYFYLLDSIGHLHGPYSREYKDTVERLDRDAVGFLLKRLKESQLLEKVNLIFVSDHGIDNVSSTREIYLEDFIDSSGYFLTQDGPTVHLWPHHGKENEIFENLTRNPIAHVRNVFRRRDIPVEYHWKNNRRIPPIVIEPEVGWVVLRSRNDPFSDKGSHGWPSSQSKSYSIFYARGPAFRNGITVKPFRTVDLYPLMCKLLGIEPRPNNGSLANVEAVLKETNMETLKGTQGFARPSLGLTILLVSVGLSGACTSYR</sequence>
<dbReference type="SUPFAM" id="SSF53649">
    <property type="entry name" value="Alkaline phosphatase-like"/>
    <property type="match status" value="1"/>
</dbReference>
<accession>A0AAD9VCZ0</accession>